<comment type="caution">
    <text evidence="2">The sequence shown here is derived from an EMBL/GenBank/DDBJ whole genome shotgun (WGS) entry which is preliminary data.</text>
</comment>
<feature type="compositionally biased region" description="Low complexity" evidence="1">
    <location>
        <begin position="366"/>
        <end position="383"/>
    </location>
</feature>
<sequence>MAPAVNFQHRRNHSDASSSDVFGNELHDVDVWGDVASSEECPFSLLSKEGNSGFVRRALGIMEDNPAPPPLSPQRLLQSPSSSCRKVMMVKPPLRRSSGSEGNTSGTMAAIQPNDIGNALPPLTPRASLHKLRKQMSVPKMESPSTFEQRKMLPQSMSVAEKRRLRHEHLHGYGEGPQNGMGGGIHKVEGQTFDLSNTHTGTIAQAVSPLSSLSLCRSHFTSASCGDSIKSLESMEMPKSQNSFSSLKQREKSSSPGIDIAAFSPDRKVKDVNDLQYRIQMALEQCTSRDPSPTVGRTCEIEAFSMGIPPTPKSTFSSHTPRAPIRKSSVGKVKAQRDSATPPCVENPPFLRCGIQDCNDGRSRNSVQSTHSHSVRSSSSSGLRRLKRSNAIAPPTKTMQPDSKPPPLRSCSDCHPKISCAEKVTTTPMPPRTRSLECFEKHSKASTTKRSPSPCMMRKSSSGKEKRSTRSSGSSRKMKCVKEIDIFSNNSITKLKF</sequence>
<feature type="region of interest" description="Disordered" evidence="1">
    <location>
        <begin position="424"/>
        <end position="479"/>
    </location>
</feature>
<proteinExistence type="predicted"/>
<protein>
    <submittedName>
        <fullName evidence="2">Uncharacterized protein</fullName>
    </submittedName>
</protein>
<feature type="region of interest" description="Disordered" evidence="1">
    <location>
        <begin position="1"/>
        <end position="21"/>
    </location>
</feature>
<keyword evidence="3" id="KW-1185">Reference proteome</keyword>
<evidence type="ECO:0000256" key="1">
    <source>
        <dbReference type="SAM" id="MobiDB-lite"/>
    </source>
</evidence>
<dbReference type="EMBL" id="JAGRRH010000007">
    <property type="protein sequence ID" value="KAG7366946.1"/>
    <property type="molecule type" value="Genomic_DNA"/>
</dbReference>
<feature type="region of interest" description="Disordered" evidence="1">
    <location>
        <begin position="136"/>
        <end position="155"/>
    </location>
</feature>
<feature type="compositionally biased region" description="Basic and acidic residues" evidence="1">
    <location>
        <begin position="434"/>
        <end position="443"/>
    </location>
</feature>
<accession>A0A9K3LUK7</accession>
<feature type="region of interest" description="Disordered" evidence="1">
    <location>
        <begin position="310"/>
        <end position="346"/>
    </location>
</feature>
<dbReference type="AlphaFoldDB" id="A0A9K3LUK7"/>
<reference evidence="2" key="1">
    <citation type="journal article" date="2021" name="Sci. Rep.">
        <title>Diploid genomic architecture of Nitzschia inconspicua, an elite biomass production diatom.</title>
        <authorList>
            <person name="Oliver A."/>
            <person name="Podell S."/>
            <person name="Pinowska A."/>
            <person name="Traller J.C."/>
            <person name="Smith S.R."/>
            <person name="McClure R."/>
            <person name="Beliaev A."/>
            <person name="Bohutskyi P."/>
            <person name="Hill E.A."/>
            <person name="Rabines A."/>
            <person name="Zheng H."/>
            <person name="Allen L.Z."/>
            <person name="Kuo A."/>
            <person name="Grigoriev I.V."/>
            <person name="Allen A.E."/>
            <person name="Hazlebeck D."/>
            <person name="Allen E.E."/>
        </authorList>
    </citation>
    <scope>NUCLEOTIDE SEQUENCE</scope>
    <source>
        <strain evidence="2">Hildebrandi</strain>
    </source>
</reference>
<gene>
    <name evidence="2" type="ORF">IV203_029616</name>
</gene>
<feature type="region of interest" description="Disordered" evidence="1">
    <location>
        <begin position="236"/>
        <end position="258"/>
    </location>
</feature>
<dbReference type="Proteomes" id="UP000693970">
    <property type="component" value="Unassembled WGS sequence"/>
</dbReference>
<evidence type="ECO:0000313" key="2">
    <source>
        <dbReference type="EMBL" id="KAG7366946.1"/>
    </source>
</evidence>
<name>A0A9K3LUK7_9STRA</name>
<reference evidence="2" key="2">
    <citation type="submission" date="2021-04" db="EMBL/GenBank/DDBJ databases">
        <authorList>
            <person name="Podell S."/>
        </authorList>
    </citation>
    <scope>NUCLEOTIDE SEQUENCE</scope>
    <source>
        <strain evidence="2">Hildebrandi</strain>
    </source>
</reference>
<evidence type="ECO:0000313" key="3">
    <source>
        <dbReference type="Proteomes" id="UP000693970"/>
    </source>
</evidence>
<organism evidence="2 3">
    <name type="scientific">Nitzschia inconspicua</name>
    <dbReference type="NCBI Taxonomy" id="303405"/>
    <lineage>
        <taxon>Eukaryota</taxon>
        <taxon>Sar</taxon>
        <taxon>Stramenopiles</taxon>
        <taxon>Ochrophyta</taxon>
        <taxon>Bacillariophyta</taxon>
        <taxon>Bacillariophyceae</taxon>
        <taxon>Bacillariophycidae</taxon>
        <taxon>Bacillariales</taxon>
        <taxon>Bacillariaceae</taxon>
        <taxon>Nitzschia</taxon>
    </lineage>
</organism>
<feature type="region of interest" description="Disordered" evidence="1">
    <location>
        <begin position="362"/>
        <end position="410"/>
    </location>
</feature>